<dbReference type="EMBL" id="PJMY01000003">
    <property type="protein sequence ID" value="PKV94016.1"/>
    <property type="molecule type" value="Genomic_DNA"/>
</dbReference>
<sequence>MATSPQAAGSAWRGAAATVFSNELQLWLDTLAQPSERPMNSQLIADIFARVQRYFETGDAAGLLDDAVTVQSADLAAIVLEGNLADIEVIPLLLLVHLTRYQLLPHPANQYDLQKSLELVTLLDVSNRSELVAPEVRIALQHAMDDNVMDTAAALVKTGNDALGTYKLTGDVSELADAIEQYQLALDALPAGAPSRAPILSNLGNAFQVRFRRTGNLSDLEDAIHFGRVAVDTLPADHPSYATCLSNLGSVLQLRFLQAGQRSDLDDAIEAAVKAVKANTGSTNSRALHLSNLVNALRLRFERAGQLEDLNDAIRAARHAVEIASTSKARDHLDYQCNLSLVLFRRYEQTGMEADLDEAVDIIRKVATAVGPEHPNFASYKSNLGNMLRQRARRTQSPAELNEAVEACKLAVSTTSPEHPSLSARLFNLGAALRERFELGGDHADHTDAIESLRHAASVAAGVPVVRITAARAWGALAAEKGDDTSAAEALSAAVSILPSATWHGLDRVTREYHLSNAAGLAADAAASALNVGEVGRAVELLDQGRSVLWLSLLHIRTDLSDLARVTPTLAARLDEIRRVLDLASAAAYSVEADEASMSDLGPNAGRDRM</sequence>
<reference evidence="1 2" key="1">
    <citation type="submission" date="2017-12" db="EMBL/GenBank/DDBJ databases">
        <title>Sequencing the genomes of 1000 Actinobacteria strains.</title>
        <authorList>
            <person name="Klenk H.-P."/>
        </authorList>
    </citation>
    <scope>NUCLEOTIDE SEQUENCE [LARGE SCALE GENOMIC DNA]</scope>
    <source>
        <strain evidence="1 2">DSM 45165</strain>
    </source>
</reference>
<evidence type="ECO:0008006" key="3">
    <source>
        <dbReference type="Google" id="ProtNLM"/>
    </source>
</evidence>
<name>A0A2N3WJI9_9PSEU</name>
<organism evidence="1 2">
    <name type="scientific">Amycolatopsis echigonensis</name>
    <dbReference type="NCBI Taxonomy" id="2576905"/>
    <lineage>
        <taxon>Bacteria</taxon>
        <taxon>Bacillati</taxon>
        <taxon>Actinomycetota</taxon>
        <taxon>Actinomycetes</taxon>
        <taxon>Pseudonocardiales</taxon>
        <taxon>Pseudonocardiaceae</taxon>
        <taxon>Amycolatopsis</taxon>
    </lineage>
</organism>
<dbReference type="AlphaFoldDB" id="A0A2N3WJI9"/>
<keyword evidence="2" id="KW-1185">Reference proteome</keyword>
<proteinExistence type="predicted"/>
<comment type="caution">
    <text evidence="1">The sequence shown here is derived from an EMBL/GenBank/DDBJ whole genome shotgun (WGS) entry which is preliminary data.</text>
</comment>
<protein>
    <recommendedName>
        <fullName evidence="3">Tetratricopeptide repeat protein</fullName>
    </recommendedName>
</protein>
<evidence type="ECO:0000313" key="2">
    <source>
        <dbReference type="Proteomes" id="UP000233750"/>
    </source>
</evidence>
<dbReference type="Proteomes" id="UP000233750">
    <property type="component" value="Unassembled WGS sequence"/>
</dbReference>
<gene>
    <name evidence="1" type="ORF">ATK30_4882</name>
</gene>
<evidence type="ECO:0000313" key="1">
    <source>
        <dbReference type="EMBL" id="PKV94016.1"/>
    </source>
</evidence>
<dbReference type="Gene3D" id="1.25.40.10">
    <property type="entry name" value="Tetratricopeptide repeat domain"/>
    <property type="match status" value="2"/>
</dbReference>
<accession>A0A2N3WJI9</accession>
<dbReference type="SUPFAM" id="SSF48452">
    <property type="entry name" value="TPR-like"/>
    <property type="match status" value="2"/>
</dbReference>
<dbReference type="InterPro" id="IPR011990">
    <property type="entry name" value="TPR-like_helical_dom_sf"/>
</dbReference>